<dbReference type="Proteomes" id="UP001054945">
    <property type="component" value="Unassembled WGS sequence"/>
</dbReference>
<comment type="caution">
    <text evidence="2">The sequence shown here is derived from an EMBL/GenBank/DDBJ whole genome shotgun (WGS) entry which is preliminary data.</text>
</comment>
<organism evidence="2 3">
    <name type="scientific">Caerostris extrusa</name>
    <name type="common">Bark spider</name>
    <name type="synonym">Caerostris bankana</name>
    <dbReference type="NCBI Taxonomy" id="172846"/>
    <lineage>
        <taxon>Eukaryota</taxon>
        <taxon>Metazoa</taxon>
        <taxon>Ecdysozoa</taxon>
        <taxon>Arthropoda</taxon>
        <taxon>Chelicerata</taxon>
        <taxon>Arachnida</taxon>
        <taxon>Araneae</taxon>
        <taxon>Araneomorphae</taxon>
        <taxon>Entelegynae</taxon>
        <taxon>Araneoidea</taxon>
        <taxon>Araneidae</taxon>
        <taxon>Caerostris</taxon>
    </lineage>
</organism>
<reference evidence="2 3" key="1">
    <citation type="submission" date="2021-06" db="EMBL/GenBank/DDBJ databases">
        <title>Caerostris extrusa draft genome.</title>
        <authorList>
            <person name="Kono N."/>
            <person name="Arakawa K."/>
        </authorList>
    </citation>
    <scope>NUCLEOTIDE SEQUENCE [LARGE SCALE GENOMIC DNA]</scope>
</reference>
<sequence>MKRVQFSQKGTGKEKLDGARQKKMYANKEVVKCRFNDTHGALQKICKASVTHQITYRPGVYYPKMQNAKIKCNTPNVLQMTCRISVPIRWPVGPQIPFRWSEKSQV</sequence>
<dbReference type="AlphaFoldDB" id="A0AAV4TEW0"/>
<feature type="region of interest" description="Disordered" evidence="1">
    <location>
        <begin position="1"/>
        <end position="20"/>
    </location>
</feature>
<feature type="compositionally biased region" description="Basic and acidic residues" evidence="1">
    <location>
        <begin position="11"/>
        <end position="20"/>
    </location>
</feature>
<dbReference type="EMBL" id="BPLR01011200">
    <property type="protein sequence ID" value="GIY44820.1"/>
    <property type="molecule type" value="Genomic_DNA"/>
</dbReference>
<evidence type="ECO:0000313" key="2">
    <source>
        <dbReference type="EMBL" id="GIY44820.1"/>
    </source>
</evidence>
<protein>
    <submittedName>
        <fullName evidence="2">Uncharacterized protein</fullName>
    </submittedName>
</protein>
<evidence type="ECO:0000313" key="3">
    <source>
        <dbReference type="Proteomes" id="UP001054945"/>
    </source>
</evidence>
<feature type="compositionally biased region" description="Polar residues" evidence="1">
    <location>
        <begin position="1"/>
        <end position="10"/>
    </location>
</feature>
<gene>
    <name evidence="2" type="ORF">CEXT_293351</name>
</gene>
<name>A0AAV4TEW0_CAEEX</name>
<evidence type="ECO:0000256" key="1">
    <source>
        <dbReference type="SAM" id="MobiDB-lite"/>
    </source>
</evidence>
<keyword evidence="3" id="KW-1185">Reference proteome</keyword>
<proteinExistence type="predicted"/>
<accession>A0AAV4TEW0</accession>